<dbReference type="InterPro" id="IPR014227">
    <property type="entry name" value="YtvI-like"/>
</dbReference>
<evidence type="ECO:0000313" key="7">
    <source>
        <dbReference type="EMBL" id="ADH99138.1"/>
    </source>
</evidence>
<feature type="transmembrane region" description="Helical" evidence="6">
    <location>
        <begin position="278"/>
        <end position="298"/>
    </location>
</feature>
<keyword evidence="5 6" id="KW-0472">Membrane</keyword>
<keyword evidence="4 6" id="KW-1133">Transmembrane helix</keyword>
<dbReference type="InterPro" id="IPR002549">
    <property type="entry name" value="AI-2E-like"/>
</dbReference>
<evidence type="ECO:0000256" key="1">
    <source>
        <dbReference type="ARBA" id="ARBA00004141"/>
    </source>
</evidence>
<gene>
    <name evidence="7" type="ordered locus">Bsel_1629</name>
</gene>
<dbReference type="RefSeq" id="WP_013172562.1">
    <property type="nucleotide sequence ID" value="NC_014219.1"/>
</dbReference>
<feature type="transmembrane region" description="Helical" evidence="6">
    <location>
        <begin position="211"/>
        <end position="238"/>
    </location>
</feature>
<dbReference type="AlphaFoldDB" id="D6XTK2"/>
<evidence type="ECO:0000256" key="6">
    <source>
        <dbReference type="SAM" id="Phobius"/>
    </source>
</evidence>
<dbReference type="KEGG" id="bse:Bsel_1629"/>
<feature type="transmembrane region" description="Helical" evidence="6">
    <location>
        <begin position="162"/>
        <end position="181"/>
    </location>
</feature>
<feature type="transmembrane region" description="Helical" evidence="6">
    <location>
        <begin position="36"/>
        <end position="53"/>
    </location>
</feature>
<comment type="similarity">
    <text evidence="2">Belongs to the autoinducer-2 exporter (AI-2E) (TC 2.A.86) family.</text>
</comment>
<evidence type="ECO:0000256" key="3">
    <source>
        <dbReference type="ARBA" id="ARBA00022692"/>
    </source>
</evidence>
<feature type="transmembrane region" description="Helical" evidence="6">
    <location>
        <begin position="244"/>
        <end position="266"/>
    </location>
</feature>
<evidence type="ECO:0000256" key="2">
    <source>
        <dbReference type="ARBA" id="ARBA00009773"/>
    </source>
</evidence>
<feature type="transmembrane region" description="Helical" evidence="6">
    <location>
        <begin position="65"/>
        <end position="84"/>
    </location>
</feature>
<dbReference type="GO" id="GO:0016020">
    <property type="term" value="C:membrane"/>
    <property type="evidence" value="ECO:0007669"/>
    <property type="project" value="UniProtKB-SubCell"/>
</dbReference>
<evidence type="ECO:0000256" key="4">
    <source>
        <dbReference type="ARBA" id="ARBA00022989"/>
    </source>
</evidence>
<feature type="transmembrane region" description="Helical" evidence="6">
    <location>
        <begin position="318"/>
        <end position="340"/>
    </location>
</feature>
<sequence>MTPATNKIIKKYISIALVIVVIGLLFYFVLPVATPILTALVTALFLTPAVNGLTKYTKLSRQLSVFIVFISFLAALSAFSYILFTRALTQLNQFFNNLPSIINDINIAWINILDNLRIQFDQYSQDIVNEIDIAVTNALFGLRDQLQDINIIETATNLLTAIPSYIVSFLVFLIALYLFLIDLPRLKTKIFTYLSEDTAEKVRFMSARLSYVIFGFFKAQFLVSIIIFIVTLIGLLIVAPEVALIMSIFIWAIDFIPIIGSIAVLAPWAGYQLIAGDTFMAIQLLVLAGILLTIRRTVEPKVMGHHIGLSPLATLISLYIGLMLLGAIGFILGPLAVIFFQSAREAEIIKFNFKL</sequence>
<dbReference type="GO" id="GO:0055085">
    <property type="term" value="P:transmembrane transport"/>
    <property type="evidence" value="ECO:0007669"/>
    <property type="project" value="TreeGrafter"/>
</dbReference>
<dbReference type="Proteomes" id="UP000000271">
    <property type="component" value="Chromosome"/>
</dbReference>
<dbReference type="PANTHER" id="PTHR21716:SF68">
    <property type="entry name" value="TRANSPORT PROTEIN YTVI-RELATED"/>
    <property type="match status" value="1"/>
</dbReference>
<reference evidence="7" key="1">
    <citation type="submission" date="2009-10" db="EMBL/GenBank/DDBJ databases">
        <title>Complete sequence of Bacillus selenitireducens MLS10.</title>
        <authorList>
            <consortium name="US DOE Joint Genome Institute"/>
            <person name="Lucas S."/>
            <person name="Copeland A."/>
            <person name="Lapidus A."/>
            <person name="Glavina del Rio T."/>
            <person name="Dalin E."/>
            <person name="Tice H."/>
            <person name="Bruce D."/>
            <person name="Goodwin L."/>
            <person name="Pitluck S."/>
            <person name="Sims D."/>
            <person name="Brettin T."/>
            <person name="Detter J.C."/>
            <person name="Han C."/>
            <person name="Larimer F."/>
            <person name="Land M."/>
            <person name="Hauser L."/>
            <person name="Kyrpides N."/>
            <person name="Ovchinnikova G."/>
            <person name="Stolz J."/>
        </authorList>
    </citation>
    <scope>NUCLEOTIDE SEQUENCE [LARGE SCALE GENOMIC DNA]</scope>
    <source>
        <strain evidence="7">MLS10</strain>
    </source>
</reference>
<proteinExistence type="inferred from homology"/>
<name>D6XTK2_BACIE</name>
<protein>
    <submittedName>
        <fullName evidence="7">Sporulation integral membrane protein YtvI</fullName>
    </submittedName>
</protein>
<evidence type="ECO:0000313" key="8">
    <source>
        <dbReference type="Proteomes" id="UP000000271"/>
    </source>
</evidence>
<dbReference type="HOGENOM" id="CLU_031275_4_0_9"/>
<comment type="subcellular location">
    <subcellularLocation>
        <location evidence="1">Membrane</location>
        <topology evidence="1">Multi-pass membrane protein</topology>
    </subcellularLocation>
</comment>
<organism evidence="7 8">
    <name type="scientific">Bacillus selenitireducens (strain ATCC 700615 / DSM 15326 / MLS10)</name>
    <dbReference type="NCBI Taxonomy" id="439292"/>
    <lineage>
        <taxon>Bacteria</taxon>
        <taxon>Bacillati</taxon>
        <taxon>Bacillota</taxon>
        <taxon>Bacilli</taxon>
        <taxon>Bacillales</taxon>
        <taxon>Bacillaceae</taxon>
        <taxon>Salisediminibacterium</taxon>
    </lineage>
</organism>
<dbReference type="EMBL" id="CP001791">
    <property type="protein sequence ID" value="ADH99138.1"/>
    <property type="molecule type" value="Genomic_DNA"/>
</dbReference>
<dbReference type="eggNOG" id="COG0628">
    <property type="taxonomic scope" value="Bacteria"/>
</dbReference>
<dbReference type="STRING" id="439292.Bsel_1629"/>
<accession>D6XTK2</accession>
<evidence type="ECO:0000256" key="5">
    <source>
        <dbReference type="ARBA" id="ARBA00023136"/>
    </source>
</evidence>
<dbReference type="NCBIfam" id="TIGR02872">
    <property type="entry name" value="spore_ytvI"/>
    <property type="match status" value="1"/>
</dbReference>
<keyword evidence="3 6" id="KW-0812">Transmembrane</keyword>
<feature type="transmembrane region" description="Helical" evidence="6">
    <location>
        <begin position="12"/>
        <end position="30"/>
    </location>
</feature>
<dbReference type="PANTHER" id="PTHR21716">
    <property type="entry name" value="TRANSMEMBRANE PROTEIN"/>
    <property type="match status" value="1"/>
</dbReference>
<keyword evidence="8" id="KW-1185">Reference proteome</keyword>
<dbReference type="Pfam" id="PF01594">
    <property type="entry name" value="AI-2E_transport"/>
    <property type="match status" value="1"/>
</dbReference>